<evidence type="ECO:0000313" key="2">
    <source>
        <dbReference type="EMBL" id="WAR23332.1"/>
    </source>
</evidence>
<dbReference type="PROSITE" id="PS50871">
    <property type="entry name" value="C1Q"/>
    <property type="match status" value="1"/>
</dbReference>
<name>A0ABY7FMH2_MYAAR</name>
<accession>A0ABY7FMH2</accession>
<dbReference type="Gene3D" id="3.90.640.10">
    <property type="entry name" value="Actin, Chain A, domain 4"/>
    <property type="match status" value="1"/>
</dbReference>
<sequence length="266" mass="30040">MFETFNTPAMYVVIQAVPSMYASGHIVMDSAVSNTVPIYEGRALLAKMRRSRNKVRVVFMCYLLALAQSLDSEPKCSRFDYEERLLEKMVRLEWQFERLQEEWRESRSAMVDGRAKVEIALQGHLERLVDAEEMARVSVSVSERRIEEVILNVTETANKALLKLDENIGAGYTPSSGKFTSPTSGLYMFTIQLCVEKDSSMYFELIKGGTDRLQMSRIYNAGSSQCNTADAFVMLAMNETVAVQATSSYSINIQTDDSIFWNTFAG</sequence>
<dbReference type="EMBL" id="CP111024">
    <property type="protein sequence ID" value="WAR23332.1"/>
    <property type="molecule type" value="Genomic_DNA"/>
</dbReference>
<dbReference type="SUPFAM" id="SSF49842">
    <property type="entry name" value="TNF-like"/>
    <property type="match status" value="1"/>
</dbReference>
<feature type="domain" description="C1q" evidence="1">
    <location>
        <begin position="132"/>
        <end position="266"/>
    </location>
</feature>
<evidence type="ECO:0000313" key="3">
    <source>
        <dbReference type="Proteomes" id="UP001164746"/>
    </source>
</evidence>
<reference evidence="2" key="1">
    <citation type="submission" date="2022-11" db="EMBL/GenBank/DDBJ databases">
        <title>Centuries of genome instability and evolution in soft-shell clam transmissible cancer (bioRxiv).</title>
        <authorList>
            <person name="Hart S.F.M."/>
            <person name="Yonemitsu M.A."/>
            <person name="Giersch R.M."/>
            <person name="Beal B.F."/>
            <person name="Arriagada G."/>
            <person name="Davis B.W."/>
            <person name="Ostrander E.A."/>
            <person name="Goff S.P."/>
            <person name="Metzger M.J."/>
        </authorList>
    </citation>
    <scope>NUCLEOTIDE SEQUENCE</scope>
    <source>
        <strain evidence="2">MELC-2E11</strain>
        <tissue evidence="2">Siphon/mantle</tissue>
    </source>
</reference>
<dbReference type="InterPro" id="IPR004000">
    <property type="entry name" value="Actin"/>
</dbReference>
<gene>
    <name evidence="2" type="ORF">MAR_037001</name>
</gene>
<proteinExistence type="predicted"/>
<dbReference type="Gene3D" id="3.30.420.40">
    <property type="match status" value="2"/>
</dbReference>
<dbReference type="Proteomes" id="UP001164746">
    <property type="component" value="Chromosome 13"/>
</dbReference>
<keyword evidence="3" id="KW-1185">Reference proteome</keyword>
<dbReference type="PANTHER" id="PTHR11937">
    <property type="entry name" value="ACTIN"/>
    <property type="match status" value="1"/>
</dbReference>
<dbReference type="InterPro" id="IPR008983">
    <property type="entry name" value="Tumour_necrosis_fac-like_dom"/>
</dbReference>
<organism evidence="2 3">
    <name type="scientific">Mya arenaria</name>
    <name type="common">Soft-shell clam</name>
    <dbReference type="NCBI Taxonomy" id="6604"/>
    <lineage>
        <taxon>Eukaryota</taxon>
        <taxon>Metazoa</taxon>
        <taxon>Spiralia</taxon>
        <taxon>Lophotrochozoa</taxon>
        <taxon>Mollusca</taxon>
        <taxon>Bivalvia</taxon>
        <taxon>Autobranchia</taxon>
        <taxon>Heteroconchia</taxon>
        <taxon>Euheterodonta</taxon>
        <taxon>Imparidentia</taxon>
        <taxon>Neoheterodontei</taxon>
        <taxon>Myida</taxon>
        <taxon>Myoidea</taxon>
        <taxon>Myidae</taxon>
        <taxon>Mya</taxon>
    </lineage>
</organism>
<dbReference type="InterPro" id="IPR001073">
    <property type="entry name" value="C1q_dom"/>
</dbReference>
<dbReference type="Gene3D" id="2.60.120.40">
    <property type="match status" value="1"/>
</dbReference>
<dbReference type="Pfam" id="PF00386">
    <property type="entry name" value="C1q"/>
    <property type="match status" value="1"/>
</dbReference>
<evidence type="ECO:0000259" key="1">
    <source>
        <dbReference type="PROSITE" id="PS50871"/>
    </source>
</evidence>
<feature type="non-terminal residue" evidence="2">
    <location>
        <position position="266"/>
    </location>
</feature>
<protein>
    <submittedName>
        <fullName evidence="2">POTEE-like protein</fullName>
    </submittedName>
</protein>